<dbReference type="EMBL" id="JBBPBM010000051">
    <property type="protein sequence ID" value="KAK8519517.1"/>
    <property type="molecule type" value="Genomic_DNA"/>
</dbReference>
<comment type="caution">
    <text evidence="2">The sequence shown here is derived from an EMBL/GenBank/DDBJ whole genome shotgun (WGS) entry which is preliminary data.</text>
</comment>
<proteinExistence type="predicted"/>
<organism evidence="2 3">
    <name type="scientific">Hibiscus sabdariffa</name>
    <name type="common">roselle</name>
    <dbReference type="NCBI Taxonomy" id="183260"/>
    <lineage>
        <taxon>Eukaryota</taxon>
        <taxon>Viridiplantae</taxon>
        <taxon>Streptophyta</taxon>
        <taxon>Embryophyta</taxon>
        <taxon>Tracheophyta</taxon>
        <taxon>Spermatophyta</taxon>
        <taxon>Magnoliopsida</taxon>
        <taxon>eudicotyledons</taxon>
        <taxon>Gunneridae</taxon>
        <taxon>Pentapetalae</taxon>
        <taxon>rosids</taxon>
        <taxon>malvids</taxon>
        <taxon>Malvales</taxon>
        <taxon>Malvaceae</taxon>
        <taxon>Malvoideae</taxon>
        <taxon>Hibiscus</taxon>
    </lineage>
</organism>
<gene>
    <name evidence="2" type="ORF">V6N12_025552</name>
</gene>
<sequence length="142" mass="15084">MEIESDGLAAASLNGMSGNLERGLSSLANVDVENLFGPWMIVDKRYKRSKTILHSDKKKGIVASGSGGSQFAVLDPDVMEDDQGIVRNETYLTSNPSRKSKASKDAASGAKVVPIKPGNSVVVVGHQPTKSFSEHQAVSLLE</sequence>
<reference evidence="2 3" key="1">
    <citation type="journal article" date="2024" name="G3 (Bethesda)">
        <title>Genome assembly of Hibiscus sabdariffa L. provides insights into metabolisms of medicinal natural products.</title>
        <authorList>
            <person name="Kim T."/>
        </authorList>
    </citation>
    <scope>NUCLEOTIDE SEQUENCE [LARGE SCALE GENOMIC DNA]</scope>
    <source>
        <strain evidence="2">TK-2024</strain>
        <tissue evidence="2">Old leaves</tissue>
    </source>
</reference>
<protein>
    <submittedName>
        <fullName evidence="2">Uncharacterized protein</fullName>
    </submittedName>
</protein>
<evidence type="ECO:0000256" key="1">
    <source>
        <dbReference type="SAM" id="MobiDB-lite"/>
    </source>
</evidence>
<accession>A0ABR2CIR2</accession>
<keyword evidence="3" id="KW-1185">Reference proteome</keyword>
<evidence type="ECO:0000313" key="2">
    <source>
        <dbReference type="EMBL" id="KAK8519517.1"/>
    </source>
</evidence>
<dbReference type="Proteomes" id="UP001472677">
    <property type="component" value="Unassembled WGS sequence"/>
</dbReference>
<feature type="region of interest" description="Disordered" evidence="1">
    <location>
        <begin position="88"/>
        <end position="110"/>
    </location>
</feature>
<name>A0ABR2CIR2_9ROSI</name>
<evidence type="ECO:0000313" key="3">
    <source>
        <dbReference type="Proteomes" id="UP001472677"/>
    </source>
</evidence>